<evidence type="ECO:0000313" key="12">
    <source>
        <dbReference type="EMBL" id="KAK8393235.1"/>
    </source>
</evidence>
<evidence type="ECO:0000313" key="13">
    <source>
        <dbReference type="Proteomes" id="UP001487740"/>
    </source>
</evidence>
<dbReference type="GO" id="GO:0031410">
    <property type="term" value="C:cytoplasmic vesicle"/>
    <property type="evidence" value="ECO:0007669"/>
    <property type="project" value="UniProtKB-KW"/>
</dbReference>
<proteinExistence type="predicted"/>
<dbReference type="GO" id="GO:0005829">
    <property type="term" value="C:cytosol"/>
    <property type="evidence" value="ECO:0007669"/>
    <property type="project" value="UniProtKB-SubCell"/>
</dbReference>
<keyword evidence="4" id="KW-0072">Autophagy</keyword>
<keyword evidence="8" id="KW-0539">Nucleus</keyword>
<dbReference type="GO" id="GO:0005776">
    <property type="term" value="C:autophagosome"/>
    <property type="evidence" value="ECO:0007669"/>
    <property type="project" value="UniProtKB-SubCell"/>
</dbReference>
<keyword evidence="6" id="KW-0010">Activator</keyword>
<dbReference type="InterPro" id="IPR029431">
    <property type="entry name" value="TP53INP"/>
</dbReference>
<dbReference type="GO" id="GO:0016604">
    <property type="term" value="C:nuclear body"/>
    <property type="evidence" value="ECO:0007669"/>
    <property type="project" value="UniProtKB-SubCell"/>
</dbReference>
<organism evidence="12 13">
    <name type="scientific">Scylla paramamosain</name>
    <name type="common">Mud crab</name>
    <dbReference type="NCBI Taxonomy" id="85552"/>
    <lineage>
        <taxon>Eukaryota</taxon>
        <taxon>Metazoa</taxon>
        <taxon>Ecdysozoa</taxon>
        <taxon>Arthropoda</taxon>
        <taxon>Crustacea</taxon>
        <taxon>Multicrustacea</taxon>
        <taxon>Malacostraca</taxon>
        <taxon>Eumalacostraca</taxon>
        <taxon>Eucarida</taxon>
        <taxon>Decapoda</taxon>
        <taxon>Pleocyemata</taxon>
        <taxon>Brachyura</taxon>
        <taxon>Eubrachyura</taxon>
        <taxon>Portunoidea</taxon>
        <taxon>Portunidae</taxon>
        <taxon>Portuninae</taxon>
        <taxon>Scylla</taxon>
    </lineage>
</organism>
<dbReference type="PANTHER" id="PTHR31671">
    <property type="entry name" value="DIABETES AND OBESITY REGULATED, ISOFORM G"/>
    <property type="match status" value="1"/>
</dbReference>
<evidence type="ECO:0000256" key="7">
    <source>
        <dbReference type="ARBA" id="ARBA00023163"/>
    </source>
</evidence>
<dbReference type="PANTHER" id="PTHR31671:SF3">
    <property type="entry name" value="DIABETES AND OBESITY REGULATED, ISOFORM G"/>
    <property type="match status" value="1"/>
</dbReference>
<keyword evidence="3" id="KW-0963">Cytoplasm</keyword>
<dbReference type="Pfam" id="PF14839">
    <property type="entry name" value="DOR"/>
    <property type="match status" value="1"/>
</dbReference>
<protein>
    <recommendedName>
        <fullName evidence="14">Tumor protein p53-inducible nuclear protein 1</fullName>
    </recommendedName>
</protein>
<evidence type="ECO:0008006" key="14">
    <source>
        <dbReference type="Google" id="ProtNLM"/>
    </source>
</evidence>
<gene>
    <name evidence="12" type="ORF">O3P69_013325</name>
</gene>
<dbReference type="GO" id="GO:0045893">
    <property type="term" value="P:positive regulation of DNA-templated transcription"/>
    <property type="evidence" value="ECO:0007669"/>
    <property type="project" value="TreeGrafter"/>
</dbReference>
<comment type="subcellular location">
    <subcellularLocation>
        <location evidence="2">Cytoplasm</location>
        <location evidence="2">Cytosol</location>
    </subcellularLocation>
    <subcellularLocation>
        <location evidence="1">Cytoplasmic vesicle</location>
        <location evidence="1">Autophagosome</location>
    </subcellularLocation>
    <subcellularLocation>
        <location evidence="10">Nucleus</location>
        <location evidence="10">Nuclear body</location>
    </subcellularLocation>
</comment>
<dbReference type="GO" id="GO:0000045">
    <property type="term" value="P:autophagosome assembly"/>
    <property type="evidence" value="ECO:0007669"/>
    <property type="project" value="TreeGrafter"/>
</dbReference>
<feature type="compositionally biased region" description="Low complexity" evidence="11">
    <location>
        <begin position="202"/>
        <end position="218"/>
    </location>
</feature>
<evidence type="ECO:0000256" key="9">
    <source>
        <dbReference type="ARBA" id="ARBA00023329"/>
    </source>
</evidence>
<evidence type="ECO:0000256" key="4">
    <source>
        <dbReference type="ARBA" id="ARBA00023006"/>
    </source>
</evidence>
<keyword evidence="9" id="KW-0968">Cytoplasmic vesicle</keyword>
<dbReference type="EMBL" id="JARAKH010000021">
    <property type="protein sequence ID" value="KAK8393235.1"/>
    <property type="molecule type" value="Genomic_DNA"/>
</dbReference>
<keyword evidence="5" id="KW-0805">Transcription regulation</keyword>
<sequence length="324" mass="34719">MGSYARSLQGTMLANLTSLIWGSGNTAVTATTTTTTVTPSPDLIATTTTTTTTTKDAYEDAPEEFPNFNIRATTPTDEEEADWVLVDRAEVGEASCGAVDTIASATATSSSALTTTVTSRAAISTPVPPVSLGGEWSEGGTQDCWLMTPPPCFTRSQPAPLASSSLENLLIEHPSMSVYLPRPTYTSAATTRVFPRHVVAHSTPSSCSPPSASPSSQPAVMERDESPMKENTENTVEEVENQVAEAPPTRGGVAQRASSLLRAIDVLRPAQKAQRRREERRLKRTALERSNKVREVAAASNKRSKRCDMMAPGKFSRAVNNRKC</sequence>
<evidence type="ECO:0000256" key="2">
    <source>
        <dbReference type="ARBA" id="ARBA00004514"/>
    </source>
</evidence>
<feature type="region of interest" description="Disordered" evidence="11">
    <location>
        <begin position="201"/>
        <end position="233"/>
    </location>
</feature>
<evidence type="ECO:0000256" key="11">
    <source>
        <dbReference type="SAM" id="MobiDB-lite"/>
    </source>
</evidence>
<feature type="compositionally biased region" description="Basic and acidic residues" evidence="11">
    <location>
        <begin position="221"/>
        <end position="232"/>
    </location>
</feature>
<evidence type="ECO:0000256" key="10">
    <source>
        <dbReference type="ARBA" id="ARBA00034306"/>
    </source>
</evidence>
<evidence type="ECO:0000256" key="8">
    <source>
        <dbReference type="ARBA" id="ARBA00023242"/>
    </source>
</evidence>
<accession>A0AAW0TZW0</accession>
<dbReference type="AlphaFoldDB" id="A0AAW0TZW0"/>
<name>A0AAW0TZW0_SCYPA</name>
<evidence type="ECO:0000256" key="6">
    <source>
        <dbReference type="ARBA" id="ARBA00023159"/>
    </source>
</evidence>
<keyword evidence="13" id="KW-1185">Reference proteome</keyword>
<reference evidence="12 13" key="1">
    <citation type="submission" date="2023-03" db="EMBL/GenBank/DDBJ databases">
        <title>High-quality genome of Scylla paramamosain provides insights in environmental adaptation.</title>
        <authorList>
            <person name="Zhang L."/>
        </authorList>
    </citation>
    <scope>NUCLEOTIDE SEQUENCE [LARGE SCALE GENOMIC DNA]</scope>
    <source>
        <strain evidence="12">LZ_2023a</strain>
        <tissue evidence="12">Muscle</tissue>
    </source>
</reference>
<evidence type="ECO:0000256" key="5">
    <source>
        <dbReference type="ARBA" id="ARBA00023015"/>
    </source>
</evidence>
<keyword evidence="7" id="KW-0804">Transcription</keyword>
<comment type="caution">
    <text evidence="12">The sequence shown here is derived from an EMBL/GenBank/DDBJ whole genome shotgun (WGS) entry which is preliminary data.</text>
</comment>
<evidence type="ECO:0000256" key="1">
    <source>
        <dbReference type="ARBA" id="ARBA00004419"/>
    </source>
</evidence>
<dbReference type="Proteomes" id="UP001487740">
    <property type="component" value="Unassembled WGS sequence"/>
</dbReference>
<evidence type="ECO:0000256" key="3">
    <source>
        <dbReference type="ARBA" id="ARBA00022490"/>
    </source>
</evidence>